<protein>
    <recommendedName>
        <fullName evidence="3">HPr kinase</fullName>
    </recommendedName>
</protein>
<reference evidence="1 2" key="1">
    <citation type="submission" date="2021-09" db="EMBL/GenBank/DDBJ databases">
        <title>Isoptericola luteus sp. nov., a novel bacterium isolated from Harbin, the capital city of Heilongjiang province.</title>
        <authorList>
            <person name="Li J."/>
        </authorList>
    </citation>
    <scope>NUCLEOTIDE SEQUENCE [LARGE SCALE GENOMIC DNA]</scope>
    <source>
        <strain evidence="1 2">NEAU-Y5</strain>
    </source>
</reference>
<name>A0ABS7ZEJ1_9MICO</name>
<accession>A0ABS7ZEJ1</accession>
<dbReference type="Gene3D" id="3.40.50.300">
    <property type="entry name" value="P-loop containing nucleotide triphosphate hydrolases"/>
    <property type="match status" value="1"/>
</dbReference>
<evidence type="ECO:0000313" key="1">
    <source>
        <dbReference type="EMBL" id="MCA5892872.1"/>
    </source>
</evidence>
<organism evidence="1 2">
    <name type="scientific">Isoptericola luteus</name>
    <dbReference type="NCBI Taxonomy" id="2879484"/>
    <lineage>
        <taxon>Bacteria</taxon>
        <taxon>Bacillati</taxon>
        <taxon>Actinomycetota</taxon>
        <taxon>Actinomycetes</taxon>
        <taxon>Micrococcales</taxon>
        <taxon>Promicromonosporaceae</taxon>
        <taxon>Isoptericola</taxon>
    </lineage>
</organism>
<dbReference type="EMBL" id="JAIXCQ010000003">
    <property type="protein sequence ID" value="MCA5892872.1"/>
    <property type="molecule type" value="Genomic_DNA"/>
</dbReference>
<comment type="caution">
    <text evidence="1">The sequence shown here is derived from an EMBL/GenBank/DDBJ whole genome shotgun (WGS) entry which is preliminary data.</text>
</comment>
<evidence type="ECO:0008006" key="3">
    <source>
        <dbReference type="Google" id="ProtNLM"/>
    </source>
</evidence>
<dbReference type="Proteomes" id="UP001319870">
    <property type="component" value="Unassembled WGS sequence"/>
</dbReference>
<gene>
    <name evidence="1" type="ORF">LEP48_05820</name>
</gene>
<keyword evidence="2" id="KW-1185">Reference proteome</keyword>
<dbReference type="SUPFAM" id="SSF53795">
    <property type="entry name" value="PEP carboxykinase-like"/>
    <property type="match status" value="1"/>
</dbReference>
<evidence type="ECO:0000313" key="2">
    <source>
        <dbReference type="Proteomes" id="UP001319870"/>
    </source>
</evidence>
<dbReference type="RefSeq" id="WP_225564633.1">
    <property type="nucleotide sequence ID" value="NZ_JAIXCQ010000003.1"/>
</dbReference>
<sequence>MTDRRMLYGLVVESEIDLHQDREAPPAGPPDVVVVRGDDVATLEPPDGRVLIRLGDDDAPLYTMVESPDGGYLLRFFHACDVAVSADLSRMTVSRHVDAVPGLEAVLTTGAALAFQLYARGLLVLHASAVQVGDASVGFVGRSGMGKSTMAALLCSEGAGSLITDDVLRVDVHDGEHVSRLGATELRLRKGADELSSRFATGTPNRRTSADARQILAPGAGARDRAPLAALVVPLPDRETHELRLEPLTGKDALLTLLSYPRLVGVVDPAISTAQLALTAALVRDVPVVAAHVPWGPPFAPDLGSRLAEGLEAITGRPLGQPAPARAGAAASLA</sequence>
<proteinExistence type="predicted"/>
<dbReference type="InterPro" id="IPR027417">
    <property type="entry name" value="P-loop_NTPase"/>
</dbReference>